<reference evidence="1" key="1">
    <citation type="submission" date="2021-01" db="EMBL/GenBank/DDBJ databases">
        <authorList>
            <consortium name="Genoscope - CEA"/>
            <person name="William W."/>
        </authorList>
    </citation>
    <scope>NUCLEOTIDE SEQUENCE</scope>
</reference>
<proteinExistence type="predicted"/>
<gene>
    <name evidence="1" type="ORF">PPRIM_AZ9-3.1.T1300095</name>
</gene>
<keyword evidence="2" id="KW-1185">Reference proteome</keyword>
<organism evidence="1 2">
    <name type="scientific">Paramecium primaurelia</name>
    <dbReference type="NCBI Taxonomy" id="5886"/>
    <lineage>
        <taxon>Eukaryota</taxon>
        <taxon>Sar</taxon>
        <taxon>Alveolata</taxon>
        <taxon>Ciliophora</taxon>
        <taxon>Intramacronucleata</taxon>
        <taxon>Oligohymenophorea</taxon>
        <taxon>Peniculida</taxon>
        <taxon>Parameciidae</taxon>
        <taxon>Paramecium</taxon>
    </lineage>
</organism>
<name>A0A8S1PTG0_PARPR</name>
<evidence type="ECO:0000313" key="2">
    <source>
        <dbReference type="Proteomes" id="UP000688137"/>
    </source>
</evidence>
<dbReference type="EMBL" id="CAJJDM010000133">
    <property type="protein sequence ID" value="CAD8106386.1"/>
    <property type="molecule type" value="Genomic_DNA"/>
</dbReference>
<comment type="caution">
    <text evidence="1">The sequence shown here is derived from an EMBL/GenBank/DDBJ whole genome shotgun (WGS) entry which is preliminary data.</text>
</comment>
<accession>A0A8S1PTG0</accession>
<evidence type="ECO:0000313" key="1">
    <source>
        <dbReference type="EMBL" id="CAD8106386.1"/>
    </source>
</evidence>
<sequence length="133" mass="15808">MQNLHLPTSQLYYEICALSRNKRINDIERRALKKLVILDDKYIFDVIDDYNQKRITETKLQDQLILLSKDVDMKSDTIDECQQEQDYQFNHAEAKKVIDFIEQNPQIPEEIASPLGAQLWKKRRAERQSRKGK</sequence>
<dbReference type="Proteomes" id="UP000688137">
    <property type="component" value="Unassembled WGS sequence"/>
</dbReference>
<dbReference type="AlphaFoldDB" id="A0A8S1PTG0"/>
<protein>
    <submittedName>
        <fullName evidence="1">Uncharacterized protein</fullName>
    </submittedName>
</protein>